<protein>
    <recommendedName>
        <fullName evidence="4">Transmembrane protein</fullName>
    </recommendedName>
</protein>
<sequence>MWSWYEILDTIIILIVLTFGVTNTIFVQIKWQQNKGAINSKGQKIILLSTISLVYFLTIVLITYFTVYNVTIDNSWLIFNIIQITTMVLILLLVPALWMVYLYKPKKMKRDKPKDKFVS</sequence>
<organism evidence="2 3">
    <name type="scientific">Spiroplasma chrysopicola DF-1</name>
    <dbReference type="NCBI Taxonomy" id="1276227"/>
    <lineage>
        <taxon>Bacteria</taxon>
        <taxon>Bacillati</taxon>
        <taxon>Mycoplasmatota</taxon>
        <taxon>Mollicutes</taxon>
        <taxon>Entomoplasmatales</taxon>
        <taxon>Spiroplasmataceae</taxon>
        <taxon>Spiroplasma</taxon>
    </lineage>
</organism>
<evidence type="ECO:0000256" key="1">
    <source>
        <dbReference type="SAM" id="Phobius"/>
    </source>
</evidence>
<keyword evidence="1" id="KW-0472">Membrane</keyword>
<dbReference type="STRING" id="1276227.SCHRY_v1c04910"/>
<dbReference type="Proteomes" id="UP000013964">
    <property type="component" value="Chromosome"/>
</dbReference>
<feature type="transmembrane region" description="Helical" evidence="1">
    <location>
        <begin position="77"/>
        <end position="103"/>
    </location>
</feature>
<dbReference type="AlphaFoldDB" id="R4UFZ3"/>
<dbReference type="EMBL" id="CP005077">
    <property type="protein sequence ID" value="AGM25070.1"/>
    <property type="molecule type" value="Genomic_DNA"/>
</dbReference>
<keyword evidence="3" id="KW-1185">Reference proteome</keyword>
<accession>R4UFZ3</accession>
<dbReference type="OrthoDB" id="9845524at2"/>
<dbReference type="KEGG" id="scr:SCHRY_v1c04910"/>
<evidence type="ECO:0000313" key="3">
    <source>
        <dbReference type="Proteomes" id="UP000013964"/>
    </source>
</evidence>
<dbReference type="HOGENOM" id="CLU_2059947_0_0_14"/>
<reference evidence="2 3" key="1">
    <citation type="journal article" date="2013" name="Genome Biol. Evol.">
        <title>Complete genomes of two dipteran-associated spiroplasmas provided insights into the origin, dynamics, and impacts of viral invasion in spiroplasma.</title>
        <authorList>
            <person name="Ku C."/>
            <person name="Lo W.S."/>
            <person name="Chen L.L."/>
            <person name="Kuo C.H."/>
        </authorList>
    </citation>
    <scope>NUCLEOTIDE SEQUENCE [LARGE SCALE GENOMIC DNA]</scope>
    <source>
        <strain evidence="2 3">DF-1</strain>
    </source>
</reference>
<keyword evidence="1" id="KW-0812">Transmembrane</keyword>
<feature type="transmembrane region" description="Helical" evidence="1">
    <location>
        <begin position="6"/>
        <end position="26"/>
    </location>
</feature>
<dbReference type="RefSeq" id="WP_016338895.1">
    <property type="nucleotide sequence ID" value="NC_021280.1"/>
</dbReference>
<keyword evidence="1" id="KW-1133">Transmembrane helix</keyword>
<evidence type="ECO:0008006" key="4">
    <source>
        <dbReference type="Google" id="ProtNLM"/>
    </source>
</evidence>
<feature type="transmembrane region" description="Helical" evidence="1">
    <location>
        <begin position="46"/>
        <end position="65"/>
    </location>
</feature>
<evidence type="ECO:0000313" key="2">
    <source>
        <dbReference type="EMBL" id="AGM25070.1"/>
    </source>
</evidence>
<gene>
    <name evidence="2" type="ORF">SCHRY_v1c04910</name>
</gene>
<name>R4UFZ3_9MOLU</name>
<dbReference type="PATRIC" id="fig|1276227.3.peg.492"/>
<proteinExistence type="predicted"/>